<dbReference type="InterPro" id="IPR018060">
    <property type="entry name" value="HTH_AraC"/>
</dbReference>
<dbReference type="Pfam" id="PF12833">
    <property type="entry name" value="HTH_18"/>
    <property type="match status" value="1"/>
</dbReference>
<keyword evidence="2" id="KW-0804">Transcription</keyword>
<gene>
    <name evidence="4" type="ORF">ACFFHW_14075</name>
</gene>
<dbReference type="PANTHER" id="PTHR43436">
    <property type="entry name" value="ARAC-FAMILY TRANSCRIPTIONAL REGULATOR"/>
    <property type="match status" value="1"/>
</dbReference>
<dbReference type="EMBL" id="JBHLVX010000051">
    <property type="protein sequence ID" value="MFC0269099.1"/>
    <property type="molecule type" value="Genomic_DNA"/>
</dbReference>
<organism evidence="4 5">
    <name type="scientific">Kushneria aurantia</name>
    <dbReference type="NCBI Taxonomy" id="504092"/>
    <lineage>
        <taxon>Bacteria</taxon>
        <taxon>Pseudomonadati</taxon>
        <taxon>Pseudomonadota</taxon>
        <taxon>Gammaproteobacteria</taxon>
        <taxon>Oceanospirillales</taxon>
        <taxon>Halomonadaceae</taxon>
        <taxon>Kushneria</taxon>
    </lineage>
</organism>
<keyword evidence="5" id="KW-1185">Reference proteome</keyword>
<dbReference type="Gene3D" id="1.10.10.60">
    <property type="entry name" value="Homeodomain-like"/>
    <property type="match status" value="2"/>
</dbReference>
<evidence type="ECO:0000256" key="1">
    <source>
        <dbReference type="ARBA" id="ARBA00023015"/>
    </source>
</evidence>
<dbReference type="SUPFAM" id="SSF46689">
    <property type="entry name" value="Homeodomain-like"/>
    <property type="match status" value="2"/>
</dbReference>
<comment type="caution">
    <text evidence="4">The sequence shown here is derived from an EMBL/GenBank/DDBJ whole genome shotgun (WGS) entry which is preliminary data.</text>
</comment>
<dbReference type="InterPro" id="IPR009057">
    <property type="entry name" value="Homeodomain-like_sf"/>
</dbReference>
<evidence type="ECO:0000259" key="3">
    <source>
        <dbReference type="PROSITE" id="PS01124"/>
    </source>
</evidence>
<dbReference type="Pfam" id="PF06719">
    <property type="entry name" value="AraC_N"/>
    <property type="match status" value="1"/>
</dbReference>
<dbReference type="InterPro" id="IPR009594">
    <property type="entry name" value="Tscrpt_reg_HTH_AraC_N"/>
</dbReference>
<dbReference type="RefSeq" id="WP_019950996.1">
    <property type="nucleotide sequence ID" value="NZ_JBHLVX010000051.1"/>
</dbReference>
<evidence type="ECO:0000313" key="4">
    <source>
        <dbReference type="EMBL" id="MFC0269099.1"/>
    </source>
</evidence>
<evidence type="ECO:0000313" key="5">
    <source>
        <dbReference type="Proteomes" id="UP001589814"/>
    </source>
</evidence>
<dbReference type="SMART" id="SM00342">
    <property type="entry name" value="HTH_ARAC"/>
    <property type="match status" value="1"/>
</dbReference>
<dbReference type="PROSITE" id="PS01124">
    <property type="entry name" value="HTH_ARAC_FAMILY_2"/>
    <property type="match status" value="1"/>
</dbReference>
<proteinExistence type="predicted"/>
<accession>A0ABV6G6A9</accession>
<reference evidence="4 5" key="1">
    <citation type="submission" date="2024-09" db="EMBL/GenBank/DDBJ databases">
        <authorList>
            <person name="Sun Q."/>
            <person name="Mori K."/>
        </authorList>
    </citation>
    <scope>NUCLEOTIDE SEQUENCE [LARGE SCALE GENOMIC DNA]</scope>
    <source>
        <strain evidence="4 5">CCM 7415</strain>
    </source>
</reference>
<protein>
    <submittedName>
        <fullName evidence="4">AraC family transcriptional regulator N-terminal domain-containing protein</fullName>
    </submittedName>
</protein>
<dbReference type="PANTHER" id="PTHR43436:SF1">
    <property type="entry name" value="TRANSCRIPTIONAL REGULATORY PROTEIN"/>
    <property type="match status" value="1"/>
</dbReference>
<evidence type="ECO:0000256" key="2">
    <source>
        <dbReference type="ARBA" id="ARBA00023163"/>
    </source>
</evidence>
<sequence length="289" mass="31844">MDDKMAELASNVACLGQEGLTSTSIANIGLLKVSRCSDLPPQVHRPVVSLIVQGEKQLTIGPHVLTYRAGHTFTASLDLPMLAKITEADSERPYLAISLAIDTSIVVELTSRMPGSANALPERGFSVDLAGQDLLDTYRRVLNLVGRPEEVPVMAPLLERELVYRLLKGPQGAALKRLATRHRRIARIHDALDLIRQNYTEPFSVEAVANAVGMSASAFHRRFKGATGMTPLQYHKTLRLYEARRLLLTGTITASAAAFAVGYQSVSQFMREYRRLFDTSPMRDAKAQE</sequence>
<keyword evidence="1" id="KW-0805">Transcription regulation</keyword>
<name>A0ABV6G6A9_9GAMM</name>
<dbReference type="Proteomes" id="UP001589814">
    <property type="component" value="Unassembled WGS sequence"/>
</dbReference>
<feature type="domain" description="HTH araC/xylS-type" evidence="3">
    <location>
        <begin position="189"/>
        <end position="287"/>
    </location>
</feature>